<evidence type="ECO:0000313" key="2">
    <source>
        <dbReference type="EMBL" id="MDQ2068252.1"/>
    </source>
</evidence>
<dbReference type="Proteomes" id="UP001239019">
    <property type="component" value="Unassembled WGS sequence"/>
</dbReference>
<name>A0ABU0W2R9_9GAMM</name>
<keyword evidence="3" id="KW-1185">Reference proteome</keyword>
<organism evidence="2 3">
    <name type="scientific">Natronospira bacteriovora</name>
    <dbReference type="NCBI Taxonomy" id="3069753"/>
    <lineage>
        <taxon>Bacteria</taxon>
        <taxon>Pseudomonadati</taxon>
        <taxon>Pseudomonadota</taxon>
        <taxon>Gammaproteobacteria</taxon>
        <taxon>Natronospirales</taxon>
        <taxon>Natronospiraceae</taxon>
        <taxon>Natronospira</taxon>
    </lineage>
</organism>
<proteinExistence type="predicted"/>
<reference evidence="2 3" key="1">
    <citation type="submission" date="2023-08" db="EMBL/GenBank/DDBJ databases">
        <title>Whole-genome sequencing of halo(alkali)philic microorganisms from hypersaline lakes.</title>
        <authorList>
            <person name="Sorokin D.Y."/>
            <person name="Abbas B."/>
            <person name="Merkel A.Y."/>
        </authorList>
    </citation>
    <scope>NUCLEOTIDE SEQUENCE [LARGE SCALE GENOMIC DNA]</scope>
    <source>
        <strain evidence="2 3">AB-CW4</strain>
    </source>
</reference>
<accession>A0ABU0W2R9</accession>
<feature type="compositionally biased region" description="Polar residues" evidence="1">
    <location>
        <begin position="27"/>
        <end position="37"/>
    </location>
</feature>
<feature type="compositionally biased region" description="Basic and acidic residues" evidence="1">
    <location>
        <begin position="1"/>
        <end position="24"/>
    </location>
</feature>
<dbReference type="EMBL" id="JAVDDT010000001">
    <property type="protein sequence ID" value="MDQ2068252.1"/>
    <property type="molecule type" value="Genomic_DNA"/>
</dbReference>
<evidence type="ECO:0000256" key="1">
    <source>
        <dbReference type="SAM" id="MobiDB-lite"/>
    </source>
</evidence>
<feature type="compositionally biased region" description="Basic and acidic residues" evidence="1">
    <location>
        <begin position="39"/>
        <end position="84"/>
    </location>
</feature>
<feature type="region of interest" description="Disordered" evidence="1">
    <location>
        <begin position="1"/>
        <end position="84"/>
    </location>
</feature>
<feature type="non-terminal residue" evidence="2">
    <location>
        <position position="1"/>
    </location>
</feature>
<gene>
    <name evidence="2" type="ORF">RBH19_00005</name>
</gene>
<protein>
    <submittedName>
        <fullName evidence="2">Uncharacterized protein</fullName>
    </submittedName>
</protein>
<comment type="caution">
    <text evidence="2">The sequence shown here is derived from an EMBL/GenBank/DDBJ whole genome shotgun (WGS) entry which is preliminary data.</text>
</comment>
<evidence type="ECO:0000313" key="3">
    <source>
        <dbReference type="Proteomes" id="UP001239019"/>
    </source>
</evidence>
<sequence length="84" mass="9655">RQEQKPEPKPEPRQEQKPEPKPEPRQGQASAELSNARASRLEETRQHYERTMGGQKDDANTPSGKESEKRERADTRSGDERNES</sequence>